<dbReference type="AlphaFoldDB" id="A0A368LNQ4"/>
<sequence length="129" mass="14772">MKKWLVVFLGMVALVGCSNNTAGLRIDSASQQVLYGDSVLDDRLTIDNIDAKDMNGNTRGLVKITSKYEDNQNLQYRFYWYDEQGLEVNAKQGAWRQFTLRGYESISLSEVSVNPNAKEFRIQIRPQDK</sequence>
<proteinExistence type="predicted"/>
<evidence type="ECO:0000313" key="3">
    <source>
        <dbReference type="Proteomes" id="UP000252479"/>
    </source>
</evidence>
<dbReference type="InterPro" id="IPR038483">
    <property type="entry name" value="YcfL-like_sf"/>
</dbReference>
<feature type="chain" id="PRO_5017060049" evidence="1">
    <location>
        <begin position="23"/>
        <end position="129"/>
    </location>
</feature>
<dbReference type="CDD" id="cd09030">
    <property type="entry name" value="DUF1425"/>
    <property type="match status" value="1"/>
</dbReference>
<name>A0A368LNQ4_9VIBR</name>
<dbReference type="Gene3D" id="2.60.40.3230">
    <property type="match status" value="1"/>
</dbReference>
<dbReference type="RefSeq" id="WP_086959230.1">
    <property type="nucleotide sequence ID" value="NZ_FUKS01000009.1"/>
</dbReference>
<protein>
    <submittedName>
        <fullName evidence="2">DUF1425 domain-containing protein</fullName>
    </submittedName>
</protein>
<dbReference type="InterPro" id="IPR010824">
    <property type="entry name" value="DUF1425"/>
</dbReference>
<organism evidence="2 3">
    <name type="scientific">Vibrio casei</name>
    <dbReference type="NCBI Taxonomy" id="673372"/>
    <lineage>
        <taxon>Bacteria</taxon>
        <taxon>Pseudomonadati</taxon>
        <taxon>Pseudomonadota</taxon>
        <taxon>Gammaproteobacteria</taxon>
        <taxon>Vibrionales</taxon>
        <taxon>Vibrionaceae</taxon>
        <taxon>Vibrio</taxon>
    </lineage>
</organism>
<keyword evidence="3" id="KW-1185">Reference proteome</keyword>
<dbReference type="GeneID" id="303188753"/>
<dbReference type="EMBL" id="QPGL01000001">
    <property type="protein sequence ID" value="RCS73468.1"/>
    <property type="molecule type" value="Genomic_DNA"/>
</dbReference>
<dbReference type="Proteomes" id="UP000252479">
    <property type="component" value="Unassembled WGS sequence"/>
</dbReference>
<accession>A0A368LNQ4</accession>
<comment type="caution">
    <text evidence="2">The sequence shown here is derived from an EMBL/GenBank/DDBJ whole genome shotgun (WGS) entry which is preliminary data.</text>
</comment>
<gene>
    <name evidence="2" type="ORF">CIK83_07450</name>
</gene>
<evidence type="ECO:0000256" key="1">
    <source>
        <dbReference type="SAM" id="SignalP"/>
    </source>
</evidence>
<dbReference type="Pfam" id="PF07233">
    <property type="entry name" value="DUF1425"/>
    <property type="match status" value="1"/>
</dbReference>
<reference evidence="2 3" key="1">
    <citation type="journal article" date="2017" name="Elife">
        <title>Extensive horizontal gene transfer in cheese-associated bacteria.</title>
        <authorList>
            <person name="Bonham K.S."/>
            <person name="Wolfe B.E."/>
            <person name="Dutton R.J."/>
        </authorList>
    </citation>
    <scope>NUCLEOTIDE SEQUENCE [LARGE SCALE GENOMIC DNA]</scope>
    <source>
        <strain evidence="2 3">JB196</strain>
    </source>
</reference>
<keyword evidence="1" id="KW-0732">Signal</keyword>
<dbReference type="PROSITE" id="PS51257">
    <property type="entry name" value="PROKAR_LIPOPROTEIN"/>
    <property type="match status" value="1"/>
</dbReference>
<evidence type="ECO:0000313" key="2">
    <source>
        <dbReference type="EMBL" id="RCS73468.1"/>
    </source>
</evidence>
<feature type="signal peptide" evidence="1">
    <location>
        <begin position="1"/>
        <end position="22"/>
    </location>
</feature>